<evidence type="ECO:0000256" key="2">
    <source>
        <dbReference type="ARBA" id="ARBA00023002"/>
    </source>
</evidence>
<protein>
    <submittedName>
        <fullName evidence="3">Uncharacterized protein</fullName>
    </submittedName>
</protein>
<dbReference type="SUPFAM" id="SSF51735">
    <property type="entry name" value="NAD(P)-binding Rossmann-fold domains"/>
    <property type="match status" value="1"/>
</dbReference>
<dbReference type="Gene3D" id="3.40.50.720">
    <property type="entry name" value="NAD(P)-binding Rossmann-like Domain"/>
    <property type="match status" value="1"/>
</dbReference>
<dbReference type="PANTHER" id="PTHR44229">
    <property type="entry name" value="15-HYDROXYPROSTAGLANDIN DEHYDROGENASE [NAD(+)]"/>
    <property type="match status" value="1"/>
</dbReference>
<name>A0A2W1BJV5_HELAM</name>
<dbReference type="InterPro" id="IPR036291">
    <property type="entry name" value="NAD(P)-bd_dom_sf"/>
</dbReference>
<gene>
    <name evidence="3" type="primary">HaOG206409</name>
    <name evidence="3" type="ORF">B5X24_HaOG206409</name>
</gene>
<evidence type="ECO:0000256" key="1">
    <source>
        <dbReference type="ARBA" id="ARBA00006484"/>
    </source>
</evidence>
<comment type="similarity">
    <text evidence="1">Belongs to the short-chain dehydrogenases/reductases (SDR) family.</text>
</comment>
<proteinExistence type="inferred from homology"/>
<reference evidence="3 4" key="1">
    <citation type="journal article" date="2017" name="BMC Biol.">
        <title>Genomic innovations, transcriptional plasticity and gene loss underlying the evolution and divergence of two highly polyphagous and invasive Helicoverpa pest species.</title>
        <authorList>
            <person name="Pearce S.L."/>
            <person name="Clarke D.F."/>
            <person name="East P.D."/>
            <person name="Elfekih S."/>
            <person name="Gordon K.H."/>
            <person name="Jermiin L.S."/>
            <person name="McGaughran A."/>
            <person name="Oakeshott J.G."/>
            <person name="Papanikolaou A."/>
            <person name="Perera O.P."/>
            <person name="Rane R.V."/>
            <person name="Richards S."/>
            <person name="Tay W.T."/>
            <person name="Walsh T.K."/>
            <person name="Anderson A."/>
            <person name="Anderson C.J."/>
            <person name="Asgari S."/>
            <person name="Board P.G."/>
            <person name="Bretschneider A."/>
            <person name="Campbell P.M."/>
            <person name="Chertemps T."/>
            <person name="Christeller J.T."/>
            <person name="Coppin C.W."/>
            <person name="Downes S.J."/>
            <person name="Duan G."/>
            <person name="Farnsworth C.A."/>
            <person name="Good R.T."/>
            <person name="Han L.B."/>
            <person name="Han Y.C."/>
            <person name="Hatje K."/>
            <person name="Horne I."/>
            <person name="Huang Y.P."/>
            <person name="Hughes D.S."/>
            <person name="Jacquin-Joly E."/>
            <person name="James W."/>
            <person name="Jhangiani S."/>
            <person name="Kollmar M."/>
            <person name="Kuwar S.S."/>
            <person name="Li S."/>
            <person name="Liu N.Y."/>
            <person name="Maibeche M.T."/>
            <person name="Miller J.R."/>
            <person name="Montagne N."/>
            <person name="Perry T."/>
            <person name="Qu J."/>
            <person name="Song S.V."/>
            <person name="Sutton G.G."/>
            <person name="Vogel H."/>
            <person name="Walenz B.P."/>
            <person name="Xu W."/>
            <person name="Zhang H.J."/>
            <person name="Zou Z."/>
            <person name="Batterham P."/>
            <person name="Edwards O.R."/>
            <person name="Feyereisen R."/>
            <person name="Gibbs R.A."/>
            <person name="Heckel D.G."/>
            <person name="McGrath A."/>
            <person name="Robin C."/>
            <person name="Scherer S.E."/>
            <person name="Worley K.C."/>
            <person name="Wu Y.D."/>
        </authorList>
    </citation>
    <scope>NUCLEOTIDE SEQUENCE [LARGE SCALE GENOMIC DNA]</scope>
    <source>
        <strain evidence="3">Harm_GR_Male_#8</strain>
        <tissue evidence="3">Whole organism</tissue>
    </source>
</reference>
<dbReference type="PANTHER" id="PTHR44229:SF8">
    <property type="entry name" value="ALCOHOL DEHYDROGENASE-RELATED"/>
    <property type="match status" value="1"/>
</dbReference>
<evidence type="ECO:0000313" key="4">
    <source>
        <dbReference type="Proteomes" id="UP000249218"/>
    </source>
</evidence>
<accession>A0A2W1BJV5</accession>
<dbReference type="OrthoDB" id="417891at2759"/>
<dbReference type="InterPro" id="IPR002347">
    <property type="entry name" value="SDR_fam"/>
</dbReference>
<dbReference type="GO" id="GO:0016616">
    <property type="term" value="F:oxidoreductase activity, acting on the CH-OH group of donors, NAD or NADP as acceptor"/>
    <property type="evidence" value="ECO:0007669"/>
    <property type="project" value="TreeGrafter"/>
</dbReference>
<keyword evidence="2" id="KW-0560">Oxidoreductase</keyword>
<dbReference type="Proteomes" id="UP000249218">
    <property type="component" value="Unassembled WGS sequence"/>
</dbReference>
<organism evidence="3 4">
    <name type="scientific">Helicoverpa armigera</name>
    <name type="common">Cotton bollworm</name>
    <name type="synonym">Heliothis armigera</name>
    <dbReference type="NCBI Taxonomy" id="29058"/>
    <lineage>
        <taxon>Eukaryota</taxon>
        <taxon>Metazoa</taxon>
        <taxon>Ecdysozoa</taxon>
        <taxon>Arthropoda</taxon>
        <taxon>Hexapoda</taxon>
        <taxon>Insecta</taxon>
        <taxon>Pterygota</taxon>
        <taxon>Neoptera</taxon>
        <taxon>Endopterygota</taxon>
        <taxon>Lepidoptera</taxon>
        <taxon>Glossata</taxon>
        <taxon>Ditrysia</taxon>
        <taxon>Noctuoidea</taxon>
        <taxon>Noctuidae</taxon>
        <taxon>Heliothinae</taxon>
        <taxon>Helicoverpa</taxon>
    </lineage>
</organism>
<sequence length="337" mass="38131">MARGRYATLTRYCLTNNVLQNKKQLCLRRSRSHQTNTKVVCPQEVYQKLLFSKIGLVSCIQENFYRSCMYDWNGAVMLVTGTRGIGAHIVRFGLEQGVKNVTSLDIDERSGLALQYELNHKYGEKDKVKFISCDFTDVHQLMGRYQEILCDKNETFVVINDAELLNNNLCQQQSGEERNTIATGLVLGNLTALDLMRMDKYGRGGTIINISSAFSLCPTPLTSENTSTKHSVMTMCIGLGNDEFFRRTGVRVITVCYEASDPKYENVSQHESEPRFSTIMSPCCNQCQRTAARAIIEIFKHGSSGSIWVIKDAKPIEDITYIVKKSYSTHSFETPMR</sequence>
<dbReference type="Pfam" id="PF00106">
    <property type="entry name" value="adh_short"/>
    <property type="match status" value="1"/>
</dbReference>
<dbReference type="AlphaFoldDB" id="A0A2W1BJV5"/>
<evidence type="ECO:0000313" key="3">
    <source>
        <dbReference type="EMBL" id="PZC75362.1"/>
    </source>
</evidence>
<keyword evidence="4" id="KW-1185">Reference proteome</keyword>
<dbReference type="GO" id="GO:0005737">
    <property type="term" value="C:cytoplasm"/>
    <property type="evidence" value="ECO:0007669"/>
    <property type="project" value="TreeGrafter"/>
</dbReference>
<dbReference type="EMBL" id="KZ149998">
    <property type="protein sequence ID" value="PZC75362.1"/>
    <property type="molecule type" value="Genomic_DNA"/>
</dbReference>